<dbReference type="EMBL" id="SRJD01000021">
    <property type="protein sequence ID" value="TGA96677.1"/>
    <property type="molecule type" value="Genomic_DNA"/>
</dbReference>
<dbReference type="SMART" id="SM01116">
    <property type="entry name" value="Cyanate_lyase"/>
    <property type="match status" value="1"/>
</dbReference>
<name>A0A4Z0GKQ4_9BACL</name>
<dbReference type="SUPFAM" id="SSF47413">
    <property type="entry name" value="lambda repressor-like DNA-binding domains"/>
    <property type="match status" value="1"/>
</dbReference>
<feature type="domain" description="Cyanate lyase C-terminal" evidence="4">
    <location>
        <begin position="75"/>
        <end position="147"/>
    </location>
</feature>
<dbReference type="HAMAP" id="MF_00535">
    <property type="entry name" value="Cyanate_hydrat"/>
    <property type="match status" value="1"/>
</dbReference>
<evidence type="ECO:0000313" key="6">
    <source>
        <dbReference type="Proteomes" id="UP000298347"/>
    </source>
</evidence>
<gene>
    <name evidence="3 5" type="primary">cynS</name>
    <name evidence="5" type="ORF">E4665_14705</name>
</gene>
<accession>A0A4Z0GKQ4</accession>
<dbReference type="InterPro" id="IPR003712">
    <property type="entry name" value="Cyanate_lyase_C"/>
</dbReference>
<dbReference type="InterPro" id="IPR010982">
    <property type="entry name" value="Lambda_DNA-bd_dom_sf"/>
</dbReference>
<reference evidence="5 6" key="1">
    <citation type="journal article" date="2015" name="Int. J. Syst. Evol. Microbiol.">
        <title>Sporolactobacillus shoreae sp. nov. and Sporolactobacillus spathodeae sp. nov., two spore-forming lactic acid bacteria isolated from tree barks in Thailand.</title>
        <authorList>
            <person name="Thamacharoensuk T."/>
            <person name="Kitahara M."/>
            <person name="Ohkuma M."/>
            <person name="Thongchul N."/>
            <person name="Tanasupawat S."/>
        </authorList>
    </citation>
    <scope>NUCLEOTIDE SEQUENCE [LARGE SCALE GENOMIC DNA]</scope>
    <source>
        <strain evidence="5 6">BK92</strain>
    </source>
</reference>
<dbReference type="InterPro" id="IPR048564">
    <property type="entry name" value="CYNS_N"/>
</dbReference>
<dbReference type="Gene3D" id="1.10.260.40">
    <property type="entry name" value="lambda repressor-like DNA-binding domains"/>
    <property type="match status" value="1"/>
</dbReference>
<evidence type="ECO:0000259" key="4">
    <source>
        <dbReference type="SMART" id="SM01116"/>
    </source>
</evidence>
<evidence type="ECO:0000313" key="5">
    <source>
        <dbReference type="EMBL" id="TGA96677.1"/>
    </source>
</evidence>
<keyword evidence="6" id="KW-1185">Reference proteome</keyword>
<evidence type="ECO:0000256" key="3">
    <source>
        <dbReference type="HAMAP-Rule" id="MF_00535"/>
    </source>
</evidence>
<comment type="caution">
    <text evidence="5">The sequence shown here is derived from an EMBL/GenBank/DDBJ whole genome shotgun (WGS) entry which is preliminary data.</text>
</comment>
<dbReference type="PRINTS" id="PR01693">
    <property type="entry name" value="CYANASE"/>
</dbReference>
<feature type="active site" evidence="3">
    <location>
        <position position="114"/>
    </location>
</feature>
<dbReference type="EC" id="4.2.1.104" evidence="3"/>
<proteinExistence type="inferred from homology"/>
<dbReference type="AlphaFoldDB" id="A0A4Z0GKQ4"/>
<sequence length="147" mass="16313">MAFSDATQTILEAKEKKELTFAQIAEAAGCSEVFCTAALYGQQTLSPEQAKAVADLLDLPIEVENDLKSIPFRGANFSTPPTDPTIYRLYEIVLVYGDTIKALIHEKFGDGIMSAIDFKMDLDKEEDPHGDRVVITLNGKFLKYKTF</sequence>
<dbReference type="NCBIfam" id="TIGR00673">
    <property type="entry name" value="cynS"/>
    <property type="match status" value="1"/>
</dbReference>
<dbReference type="InterPro" id="IPR008076">
    <property type="entry name" value="Cyanase"/>
</dbReference>
<dbReference type="SUPFAM" id="SSF55234">
    <property type="entry name" value="Cyanase C-terminal domain"/>
    <property type="match status" value="1"/>
</dbReference>
<comment type="similarity">
    <text evidence="3">Belongs to the cyanase family.</text>
</comment>
<dbReference type="PANTHER" id="PTHR34186:SF2">
    <property type="entry name" value="CYANATE HYDRATASE"/>
    <property type="match status" value="1"/>
</dbReference>
<feature type="active site" evidence="3">
    <location>
        <position position="88"/>
    </location>
</feature>
<feature type="active site" evidence="3">
    <location>
        <position position="91"/>
    </location>
</feature>
<comment type="catalytic activity">
    <reaction evidence="3">
        <text>cyanate + hydrogencarbonate + 3 H(+) = NH4(+) + 2 CO2</text>
        <dbReference type="Rhea" id="RHEA:11120"/>
        <dbReference type="ChEBI" id="CHEBI:15378"/>
        <dbReference type="ChEBI" id="CHEBI:16526"/>
        <dbReference type="ChEBI" id="CHEBI:17544"/>
        <dbReference type="ChEBI" id="CHEBI:28938"/>
        <dbReference type="ChEBI" id="CHEBI:29195"/>
        <dbReference type="EC" id="4.2.1.104"/>
    </reaction>
</comment>
<dbReference type="PIRSF" id="PIRSF001263">
    <property type="entry name" value="Cyanate_hydratas"/>
    <property type="match status" value="1"/>
</dbReference>
<dbReference type="Pfam" id="PF21291">
    <property type="entry name" value="CYNS_N"/>
    <property type="match status" value="1"/>
</dbReference>
<dbReference type="OrthoDB" id="9785870at2"/>
<dbReference type="NCBIfam" id="NF002773">
    <property type="entry name" value="PRK02866.1"/>
    <property type="match status" value="1"/>
</dbReference>
<dbReference type="GO" id="GO:0008824">
    <property type="term" value="F:cyanate hydratase activity"/>
    <property type="evidence" value="ECO:0007669"/>
    <property type="project" value="UniProtKB-UniRule"/>
</dbReference>
<organism evidence="5 6">
    <name type="scientific">Sporolactobacillus shoreae</name>
    <dbReference type="NCBI Taxonomy" id="1465501"/>
    <lineage>
        <taxon>Bacteria</taxon>
        <taxon>Bacillati</taxon>
        <taxon>Bacillota</taxon>
        <taxon>Bacilli</taxon>
        <taxon>Bacillales</taxon>
        <taxon>Sporolactobacillaceae</taxon>
        <taxon>Sporolactobacillus</taxon>
    </lineage>
</organism>
<dbReference type="Gene3D" id="3.30.1160.10">
    <property type="entry name" value="Cyanate lyase, C-terminal domain"/>
    <property type="match status" value="1"/>
</dbReference>
<evidence type="ECO:0000256" key="1">
    <source>
        <dbReference type="ARBA" id="ARBA00003561"/>
    </source>
</evidence>
<comment type="function">
    <text evidence="1 3">Catalyzes the reaction of cyanate with bicarbonate to produce ammonia and carbon dioxide.</text>
</comment>
<dbReference type="PANTHER" id="PTHR34186">
    <property type="entry name" value="CYANATE HYDRATASE"/>
    <property type="match status" value="1"/>
</dbReference>
<dbReference type="RefSeq" id="WP_135349572.1">
    <property type="nucleotide sequence ID" value="NZ_SRJD01000021.1"/>
</dbReference>
<dbReference type="InterPro" id="IPR036581">
    <property type="entry name" value="Cyanate_lyase_C_sf"/>
</dbReference>
<dbReference type="Proteomes" id="UP000298347">
    <property type="component" value="Unassembled WGS sequence"/>
</dbReference>
<dbReference type="CDD" id="cd00559">
    <property type="entry name" value="Cyanase_C"/>
    <property type="match status" value="1"/>
</dbReference>
<dbReference type="Pfam" id="PF02560">
    <property type="entry name" value="Cyanate_lyase"/>
    <property type="match status" value="1"/>
</dbReference>
<evidence type="ECO:0000256" key="2">
    <source>
        <dbReference type="ARBA" id="ARBA00023239"/>
    </source>
</evidence>
<dbReference type="GO" id="GO:0003677">
    <property type="term" value="F:DNA binding"/>
    <property type="evidence" value="ECO:0007669"/>
    <property type="project" value="InterPro"/>
</dbReference>
<protein>
    <recommendedName>
        <fullName evidence="3">Cyanate hydratase</fullName>
        <shortName evidence="3">Cyanase</shortName>
        <ecNumber evidence="3">4.2.1.104</ecNumber>
    </recommendedName>
    <alternativeName>
        <fullName evidence="3">Cyanate hydrolase</fullName>
    </alternativeName>
    <alternativeName>
        <fullName evidence="3">Cyanate lyase</fullName>
    </alternativeName>
</protein>
<keyword evidence="2 3" id="KW-0456">Lyase</keyword>